<gene>
    <name evidence="1" type="ORF">DCF15_16790</name>
</gene>
<accession>A0A2W4Z3B9</accession>
<dbReference type="Pfam" id="PF12831">
    <property type="entry name" value="FAD_oxidored"/>
    <property type="match status" value="1"/>
</dbReference>
<feature type="non-terminal residue" evidence="1">
    <location>
        <position position="169"/>
    </location>
</feature>
<sequence length="169" mass="17931">MNKVSQTNGIFSETAFTRPSDGSLLSGSILVVGGSTAAYSATLAALSMNVDVCLVQPLKIVGGQFTTQGLPASDDGDLLNKSETLNSVDGEQFAISKSQRWFRQRQRQLQPVTGRIQQNPGGAWVCPITTTPVVAATALNERLVPYLESGKLRLIPDSEPVEVILAADG</sequence>
<evidence type="ECO:0000313" key="2">
    <source>
        <dbReference type="Proteomes" id="UP000249794"/>
    </source>
</evidence>
<dbReference type="Proteomes" id="UP000249794">
    <property type="component" value="Unassembled WGS sequence"/>
</dbReference>
<dbReference type="EMBL" id="QBMP01000210">
    <property type="protein sequence ID" value="PZO49548.1"/>
    <property type="molecule type" value="Genomic_DNA"/>
</dbReference>
<comment type="caution">
    <text evidence="1">The sequence shown here is derived from an EMBL/GenBank/DDBJ whole genome shotgun (WGS) entry which is preliminary data.</text>
</comment>
<dbReference type="AlphaFoldDB" id="A0A2W4Z3B9"/>
<name>A0A2W4Z3B9_9CYAN</name>
<proteinExistence type="predicted"/>
<evidence type="ECO:0008006" key="3">
    <source>
        <dbReference type="Google" id="ProtNLM"/>
    </source>
</evidence>
<reference evidence="1 2" key="2">
    <citation type="submission" date="2018-06" db="EMBL/GenBank/DDBJ databases">
        <title>Metagenomic assembly of (sub)arctic Cyanobacteria and their associated microbiome from non-axenic cultures.</title>
        <authorList>
            <person name="Baurain D."/>
        </authorList>
    </citation>
    <scope>NUCLEOTIDE SEQUENCE [LARGE SCALE GENOMIC DNA]</scope>
    <source>
        <strain evidence="1">ULC027bin1</strain>
    </source>
</reference>
<evidence type="ECO:0000313" key="1">
    <source>
        <dbReference type="EMBL" id="PZO49548.1"/>
    </source>
</evidence>
<reference evidence="2" key="1">
    <citation type="submission" date="2018-04" db="EMBL/GenBank/DDBJ databases">
        <authorList>
            <person name="Cornet L."/>
        </authorList>
    </citation>
    <scope>NUCLEOTIDE SEQUENCE [LARGE SCALE GENOMIC DNA]</scope>
</reference>
<organism evidence="1 2">
    <name type="scientific">Phormidesmis priestleyi</name>
    <dbReference type="NCBI Taxonomy" id="268141"/>
    <lineage>
        <taxon>Bacteria</taxon>
        <taxon>Bacillati</taxon>
        <taxon>Cyanobacteriota</taxon>
        <taxon>Cyanophyceae</taxon>
        <taxon>Leptolyngbyales</taxon>
        <taxon>Leptolyngbyaceae</taxon>
        <taxon>Phormidesmis</taxon>
    </lineage>
</organism>
<protein>
    <recommendedName>
        <fullName evidence="3">FAD-dependent oxidoreductase</fullName>
    </recommendedName>
</protein>